<keyword evidence="2" id="KW-0255">Endonuclease</keyword>
<evidence type="ECO:0000313" key="2">
    <source>
        <dbReference type="EMBL" id="DAD74303.1"/>
    </source>
</evidence>
<proteinExistence type="predicted"/>
<evidence type="ECO:0000259" key="1">
    <source>
        <dbReference type="Pfam" id="PF13546"/>
    </source>
</evidence>
<protein>
    <submittedName>
        <fullName evidence="2">DDE superfamily endonuclease</fullName>
    </submittedName>
</protein>
<dbReference type="GO" id="GO:0004519">
    <property type="term" value="F:endonuclease activity"/>
    <property type="evidence" value="ECO:0007669"/>
    <property type="project" value="UniProtKB-KW"/>
</dbReference>
<dbReference type="Gene3D" id="3.90.350.10">
    <property type="entry name" value="Transposase Inhibitor Protein From Tn5, Chain A, domain 1"/>
    <property type="match status" value="1"/>
</dbReference>
<dbReference type="InterPro" id="IPR038721">
    <property type="entry name" value="IS701-like_DDE_dom"/>
</dbReference>
<sequence length="462" mass="53077">MYAMSILPQNHSEKEVLLDCIQKFFTHYHIGKLLHRCNGSKEKGVSSVAILRYKLGNIFVGKSMYMQQRTGSFKEKFSKNTFYRFQNSVKTNWIRFTSLLAADIVNKDIKKLTDDNRKNFFIIDDSLFNRTSCKKTELASKVFDHTSMYYKKGFRMLTLSWSDGNSLIPVNSCLLASSKQSNLTGSIKEFDNRTIAGKRRKLAQTKAPQAMLTLLDTAVSSGLSADYVLFDTWFANPAQITAIKGKGMDVIAMIKKSNRIKYLYNEEQLNIKEIYSKNKKRRGKSKYLLSIHVIVGKENQVPAKIVCVRNKANRKDWLAFLCTDTTLSEEEIIRIYGKRWKIEVFFKTCKSMLNLIGECHILSYDALTAHVAIVFTRYMLLVTEQRKNEDQRTLGELFFFLVDEMADITFNISLSILMDALMASLQEILRLNDAQLAIFTADFEARLPKYLRNALHPEAISA</sequence>
<dbReference type="InterPro" id="IPR012337">
    <property type="entry name" value="RNaseH-like_sf"/>
</dbReference>
<dbReference type="SUPFAM" id="SSF53098">
    <property type="entry name" value="Ribonuclease H-like"/>
    <property type="match status" value="1"/>
</dbReference>
<feature type="domain" description="Transposase IS701-like DDE" evidence="1">
    <location>
        <begin position="74"/>
        <end position="277"/>
    </location>
</feature>
<reference evidence="2" key="1">
    <citation type="journal article" date="2021" name="Proc. Natl. Acad. Sci. U.S.A.">
        <title>A Catalog of Tens of Thousands of Viruses from Human Metagenomes Reveals Hidden Associations with Chronic Diseases.</title>
        <authorList>
            <person name="Tisza M.J."/>
            <person name="Buck C.B."/>
        </authorList>
    </citation>
    <scope>NUCLEOTIDE SEQUENCE</scope>
    <source>
        <strain evidence="2">CtabX13</strain>
    </source>
</reference>
<dbReference type="Pfam" id="PF13546">
    <property type="entry name" value="DDE_5"/>
    <property type="match status" value="1"/>
</dbReference>
<organism evidence="2">
    <name type="scientific">Siphoviridae sp. ctabX13</name>
    <dbReference type="NCBI Taxonomy" id="2826389"/>
    <lineage>
        <taxon>Viruses</taxon>
        <taxon>Duplodnaviria</taxon>
        <taxon>Heunggongvirae</taxon>
        <taxon>Uroviricota</taxon>
        <taxon>Caudoviricetes</taxon>
    </lineage>
</organism>
<dbReference type="EMBL" id="BK014758">
    <property type="protein sequence ID" value="DAD74303.1"/>
    <property type="molecule type" value="Genomic_DNA"/>
</dbReference>
<keyword evidence="2" id="KW-0540">Nuclease</keyword>
<accession>A0A8S5LWR8</accession>
<name>A0A8S5LWR8_9CAUD</name>
<keyword evidence="2" id="KW-0378">Hydrolase</keyword>